<name>A0A1A9EWM7_9GAMM</name>
<sequence>MNSTEQTEKTVAQFDINNFDLQDIMDRARAERSKTFYAFFKSLSLSRRQVVPVWEQAFKQLFARFSH</sequence>
<proteinExistence type="predicted"/>
<dbReference type="Proteomes" id="UP000078070">
    <property type="component" value="Chromosome"/>
</dbReference>
<organism evidence="1 2">
    <name type="scientific">Marinobacterium aestuarii</name>
    <dbReference type="NCBI Taxonomy" id="1821621"/>
    <lineage>
        <taxon>Bacteria</taxon>
        <taxon>Pseudomonadati</taxon>
        <taxon>Pseudomonadota</taxon>
        <taxon>Gammaproteobacteria</taxon>
        <taxon>Oceanospirillales</taxon>
        <taxon>Oceanospirillaceae</taxon>
        <taxon>Marinobacterium</taxon>
    </lineage>
</organism>
<accession>A0A1A9EWM7</accession>
<reference evidence="1 2" key="2">
    <citation type="journal article" date="2018" name="Int. J. Syst. Evol. Microbiol.">
        <title>Marinobacterium aestuarii sp. nov., a benzene-degrading marine bacterium isolated from estuary sediment.</title>
        <authorList>
            <person name="Bae S.S."/>
            <person name="Jung J."/>
            <person name="Chung D."/>
            <person name="Baek K."/>
        </authorList>
    </citation>
    <scope>NUCLEOTIDE SEQUENCE [LARGE SCALE GENOMIC DNA]</scope>
    <source>
        <strain evidence="1 2">ST58-10</strain>
    </source>
</reference>
<gene>
    <name evidence="1" type="ORF">A8C75_06960</name>
</gene>
<evidence type="ECO:0000313" key="1">
    <source>
        <dbReference type="EMBL" id="ANG62257.1"/>
    </source>
</evidence>
<dbReference type="AlphaFoldDB" id="A0A1A9EWM7"/>
<protein>
    <submittedName>
        <fullName evidence="1">Uncharacterized protein</fullName>
    </submittedName>
</protein>
<dbReference type="OrthoDB" id="6089589at2"/>
<reference evidence="2" key="1">
    <citation type="submission" date="2016-05" db="EMBL/GenBank/DDBJ databases">
        <authorList>
            <person name="Baek K."/>
            <person name="Yang S.-J."/>
        </authorList>
    </citation>
    <scope>NUCLEOTIDE SEQUENCE [LARGE SCALE GENOMIC DNA]</scope>
    <source>
        <strain evidence="2">ST58-10</strain>
    </source>
</reference>
<dbReference type="RefSeq" id="WP_067379902.1">
    <property type="nucleotide sequence ID" value="NZ_CP015839.1"/>
</dbReference>
<dbReference type="EMBL" id="CP015839">
    <property type="protein sequence ID" value="ANG62257.1"/>
    <property type="molecule type" value="Genomic_DNA"/>
</dbReference>
<evidence type="ECO:0000313" key="2">
    <source>
        <dbReference type="Proteomes" id="UP000078070"/>
    </source>
</evidence>
<dbReference type="KEGG" id="mars:A8C75_06960"/>
<keyword evidence="2" id="KW-1185">Reference proteome</keyword>